<dbReference type="InterPro" id="IPR001810">
    <property type="entry name" value="F-box_dom"/>
</dbReference>
<dbReference type="Proteomes" id="UP000636709">
    <property type="component" value="Unassembled WGS sequence"/>
</dbReference>
<name>A0A835KW40_9POAL</name>
<dbReference type="PANTHER" id="PTHR31264">
    <property type="entry name" value="OS07G0554500 PROTEIN-RELATED"/>
    <property type="match status" value="1"/>
</dbReference>
<comment type="caution">
    <text evidence="2">The sequence shown here is derived from an EMBL/GenBank/DDBJ whole genome shotgun (WGS) entry which is preliminary data.</text>
</comment>
<proteinExistence type="predicted"/>
<sequence>MSPPAAPASLQVLPDELLEDIFLRLDAVADLARGSAACTDFRRVISARRFRRRLRFLRPAPVLGCLALYAPVEFRPAEPPHRSAPAARALAQAADFTFSFLPGGPNDWRACDARDGRVLFSRRSFTAVFADLVVCDPLHRRYVQLSPVPGTGCSGYQDLDPFLDPATDGEGGGAGFAIPSDLRCSAVPTRVRGLPLLFGHQDMVPHHV</sequence>
<dbReference type="PANTHER" id="PTHR31264:SF7">
    <property type="entry name" value="F-BOX DOMAIN CONTAINING PROTEIN, EXPRESSED"/>
    <property type="match status" value="1"/>
</dbReference>
<dbReference type="EMBL" id="JACEFO010000191">
    <property type="protein sequence ID" value="KAF8776679.1"/>
    <property type="molecule type" value="Genomic_DNA"/>
</dbReference>
<evidence type="ECO:0000313" key="3">
    <source>
        <dbReference type="Proteomes" id="UP000636709"/>
    </source>
</evidence>
<dbReference type="OrthoDB" id="685466at2759"/>
<evidence type="ECO:0000259" key="1">
    <source>
        <dbReference type="PROSITE" id="PS50181"/>
    </source>
</evidence>
<dbReference type="AlphaFoldDB" id="A0A835KW40"/>
<dbReference type="SUPFAM" id="SSF81383">
    <property type="entry name" value="F-box domain"/>
    <property type="match status" value="1"/>
</dbReference>
<reference evidence="2" key="1">
    <citation type="submission" date="2020-07" db="EMBL/GenBank/DDBJ databases">
        <title>Genome sequence and genetic diversity analysis of an under-domesticated orphan crop, white fonio (Digitaria exilis).</title>
        <authorList>
            <person name="Bennetzen J.L."/>
            <person name="Chen S."/>
            <person name="Ma X."/>
            <person name="Wang X."/>
            <person name="Yssel A.E.J."/>
            <person name="Chaluvadi S.R."/>
            <person name="Johnson M."/>
            <person name="Gangashetty P."/>
            <person name="Hamidou F."/>
            <person name="Sanogo M.D."/>
            <person name="Zwaenepoel A."/>
            <person name="Wallace J."/>
            <person name="Van De Peer Y."/>
            <person name="Van Deynze A."/>
        </authorList>
    </citation>
    <scope>NUCLEOTIDE SEQUENCE</scope>
    <source>
        <tissue evidence="2">Leaves</tissue>
    </source>
</reference>
<feature type="domain" description="F-box" evidence="1">
    <location>
        <begin position="7"/>
        <end position="54"/>
    </location>
</feature>
<gene>
    <name evidence="2" type="ORF">HU200_003407</name>
</gene>
<organism evidence="2 3">
    <name type="scientific">Digitaria exilis</name>
    <dbReference type="NCBI Taxonomy" id="1010633"/>
    <lineage>
        <taxon>Eukaryota</taxon>
        <taxon>Viridiplantae</taxon>
        <taxon>Streptophyta</taxon>
        <taxon>Embryophyta</taxon>
        <taxon>Tracheophyta</taxon>
        <taxon>Spermatophyta</taxon>
        <taxon>Magnoliopsida</taxon>
        <taxon>Liliopsida</taxon>
        <taxon>Poales</taxon>
        <taxon>Poaceae</taxon>
        <taxon>PACMAD clade</taxon>
        <taxon>Panicoideae</taxon>
        <taxon>Panicodae</taxon>
        <taxon>Paniceae</taxon>
        <taxon>Anthephorinae</taxon>
        <taxon>Digitaria</taxon>
    </lineage>
</organism>
<accession>A0A835KW40</accession>
<evidence type="ECO:0000313" key="2">
    <source>
        <dbReference type="EMBL" id="KAF8776679.1"/>
    </source>
</evidence>
<keyword evidence="3" id="KW-1185">Reference proteome</keyword>
<dbReference type="SMART" id="SM00256">
    <property type="entry name" value="FBOX"/>
    <property type="match status" value="1"/>
</dbReference>
<dbReference type="CDD" id="cd09917">
    <property type="entry name" value="F-box_SF"/>
    <property type="match status" value="1"/>
</dbReference>
<dbReference type="PROSITE" id="PS50181">
    <property type="entry name" value="FBOX"/>
    <property type="match status" value="1"/>
</dbReference>
<dbReference type="Pfam" id="PF12937">
    <property type="entry name" value="F-box-like"/>
    <property type="match status" value="1"/>
</dbReference>
<protein>
    <recommendedName>
        <fullName evidence="1">F-box domain-containing protein</fullName>
    </recommendedName>
</protein>
<dbReference type="InterPro" id="IPR036047">
    <property type="entry name" value="F-box-like_dom_sf"/>
</dbReference>
<dbReference type="Gene3D" id="1.20.1280.50">
    <property type="match status" value="1"/>
</dbReference>